<evidence type="ECO:0000256" key="4">
    <source>
        <dbReference type="PROSITE-ProRule" id="PRU00510"/>
    </source>
</evidence>
<dbReference type="GO" id="GO:0008270">
    <property type="term" value="F:zinc ion binding"/>
    <property type="evidence" value="ECO:0007669"/>
    <property type="project" value="UniProtKB-KW"/>
</dbReference>
<keyword evidence="8" id="KW-0489">Methyltransferase</keyword>
<dbReference type="PANTHER" id="PTHR33823:SF4">
    <property type="entry name" value="GENERAL STRESS PROTEIN 16O"/>
    <property type="match status" value="1"/>
</dbReference>
<accession>X7F906</accession>
<keyword evidence="2" id="KW-0863">Zinc-finger</keyword>
<keyword evidence="3" id="KW-0862">Zinc</keyword>
<organism evidence="8 9">
    <name type="scientific">Roseivivax isoporae LMG 25204</name>
    <dbReference type="NCBI Taxonomy" id="1449351"/>
    <lineage>
        <taxon>Bacteria</taxon>
        <taxon>Pseudomonadati</taxon>
        <taxon>Pseudomonadota</taxon>
        <taxon>Alphaproteobacteria</taxon>
        <taxon>Rhodobacterales</taxon>
        <taxon>Roseobacteraceae</taxon>
        <taxon>Roseivivax</taxon>
    </lineage>
</organism>
<keyword evidence="8" id="KW-0808">Transferase</keyword>
<dbReference type="GO" id="GO:0008168">
    <property type="term" value="F:methyltransferase activity"/>
    <property type="evidence" value="ECO:0007669"/>
    <property type="project" value="UniProtKB-KW"/>
</dbReference>
<dbReference type="AlphaFoldDB" id="X7F906"/>
<evidence type="ECO:0000256" key="3">
    <source>
        <dbReference type="ARBA" id="ARBA00022833"/>
    </source>
</evidence>
<reference evidence="8 9" key="1">
    <citation type="submission" date="2014-01" db="EMBL/GenBank/DDBJ databases">
        <title>Roseivivax isoporae LMG 25204 Genome Sequencing.</title>
        <authorList>
            <person name="Lai Q."/>
            <person name="Li G."/>
            <person name="Shao Z."/>
        </authorList>
    </citation>
    <scope>NUCLEOTIDE SEQUENCE [LARGE SCALE GENOMIC DNA]</scope>
    <source>
        <strain evidence="8 9">LMG 25204</strain>
    </source>
</reference>
<dbReference type="STRING" id="1449351.RISW2_01135"/>
<dbReference type="InterPro" id="IPR048487">
    <property type="entry name" value="DksA-like_N"/>
</dbReference>
<dbReference type="InterPro" id="IPR000962">
    <property type="entry name" value="Znf_DskA_TraR"/>
</dbReference>
<dbReference type="Gene3D" id="1.20.120.910">
    <property type="entry name" value="DksA, coiled-coil domain"/>
    <property type="match status" value="1"/>
</dbReference>
<evidence type="ECO:0000256" key="1">
    <source>
        <dbReference type="ARBA" id="ARBA00022723"/>
    </source>
</evidence>
<gene>
    <name evidence="8" type="ORF">RISW2_01135</name>
</gene>
<evidence type="ECO:0000259" key="7">
    <source>
        <dbReference type="Pfam" id="PF21173"/>
    </source>
</evidence>
<evidence type="ECO:0000313" key="9">
    <source>
        <dbReference type="Proteomes" id="UP000023430"/>
    </source>
</evidence>
<sequence length="106" mass="11472">MDAATLTVFEARMRARRAELLATLGTIERTLDEPPNPDAEDRATEREGDEVLEALAHADEVELRAIDAALGRMADGRYGMCQSCGEPIGRARLEAVPTAALCRDCA</sequence>
<dbReference type="PANTHER" id="PTHR33823">
    <property type="entry name" value="RNA POLYMERASE-BINDING TRANSCRIPTION FACTOR DKSA-RELATED"/>
    <property type="match status" value="1"/>
</dbReference>
<protein>
    <submittedName>
        <fullName evidence="8">Dimethylmenaquinone methyltransferase</fullName>
    </submittedName>
</protein>
<dbReference type="EMBL" id="JAME01000010">
    <property type="protein sequence ID" value="ETX29300.1"/>
    <property type="molecule type" value="Genomic_DNA"/>
</dbReference>
<evidence type="ECO:0000259" key="6">
    <source>
        <dbReference type="Pfam" id="PF01258"/>
    </source>
</evidence>
<feature type="domain" description="DnaK suppressor protein-like N-terminal" evidence="7">
    <location>
        <begin position="9"/>
        <end position="73"/>
    </location>
</feature>
<feature type="domain" description="Zinc finger DksA/TraR C4-type" evidence="6">
    <location>
        <begin position="76"/>
        <end position="106"/>
    </location>
</feature>
<name>X7F906_9RHOB</name>
<dbReference type="InterPro" id="IPR037187">
    <property type="entry name" value="DnaK_N"/>
</dbReference>
<dbReference type="RefSeq" id="WP_051491867.1">
    <property type="nucleotide sequence ID" value="NZ_JAME01000010.1"/>
</dbReference>
<feature type="region of interest" description="Disordered" evidence="5">
    <location>
        <begin position="28"/>
        <end position="47"/>
    </location>
</feature>
<evidence type="ECO:0000256" key="5">
    <source>
        <dbReference type="SAM" id="MobiDB-lite"/>
    </source>
</evidence>
<evidence type="ECO:0000313" key="8">
    <source>
        <dbReference type="EMBL" id="ETX29300.1"/>
    </source>
</evidence>
<proteinExistence type="predicted"/>
<keyword evidence="1" id="KW-0479">Metal-binding</keyword>
<dbReference type="Pfam" id="PF21173">
    <property type="entry name" value="DksA-like_N"/>
    <property type="match status" value="1"/>
</dbReference>
<dbReference type="Proteomes" id="UP000023430">
    <property type="component" value="Unassembled WGS sequence"/>
</dbReference>
<dbReference type="OrthoDB" id="1121111at2"/>
<keyword evidence="9" id="KW-1185">Reference proteome</keyword>
<evidence type="ECO:0000256" key="2">
    <source>
        <dbReference type="ARBA" id="ARBA00022771"/>
    </source>
</evidence>
<dbReference type="SUPFAM" id="SSF109635">
    <property type="entry name" value="DnaK suppressor protein DksA, alpha-hairpin domain"/>
    <property type="match status" value="1"/>
</dbReference>
<dbReference type="SUPFAM" id="SSF57716">
    <property type="entry name" value="Glucocorticoid receptor-like (DNA-binding domain)"/>
    <property type="match status" value="1"/>
</dbReference>
<dbReference type="GO" id="GO:0032259">
    <property type="term" value="P:methylation"/>
    <property type="evidence" value="ECO:0007669"/>
    <property type="project" value="UniProtKB-KW"/>
</dbReference>
<dbReference type="Pfam" id="PF01258">
    <property type="entry name" value="zf-dskA_traR"/>
    <property type="match status" value="1"/>
</dbReference>
<dbReference type="eggNOG" id="COG1734">
    <property type="taxonomic scope" value="Bacteria"/>
</dbReference>
<comment type="caution">
    <text evidence="8">The sequence shown here is derived from an EMBL/GenBank/DDBJ whole genome shotgun (WGS) entry which is preliminary data.</text>
</comment>
<dbReference type="PROSITE" id="PS51128">
    <property type="entry name" value="ZF_DKSA_2"/>
    <property type="match status" value="1"/>
</dbReference>
<feature type="zinc finger region" description="dksA C4-type" evidence="4">
    <location>
        <begin position="81"/>
        <end position="105"/>
    </location>
</feature>